<gene>
    <name evidence="2" type="ORF">HNR46_002200</name>
</gene>
<organism evidence="2 3">
    <name type="scientific">Haloferula luteola</name>
    <dbReference type="NCBI Taxonomy" id="595692"/>
    <lineage>
        <taxon>Bacteria</taxon>
        <taxon>Pseudomonadati</taxon>
        <taxon>Verrucomicrobiota</taxon>
        <taxon>Verrucomicrobiia</taxon>
        <taxon>Verrucomicrobiales</taxon>
        <taxon>Verrucomicrobiaceae</taxon>
        <taxon>Haloferula</taxon>
    </lineage>
</organism>
<dbReference type="EMBL" id="JACHFD010000009">
    <property type="protein sequence ID" value="MBB5351961.1"/>
    <property type="molecule type" value="Genomic_DNA"/>
</dbReference>
<reference evidence="2 3" key="1">
    <citation type="submission" date="2020-08" db="EMBL/GenBank/DDBJ databases">
        <title>Genomic Encyclopedia of Type Strains, Phase IV (KMG-IV): sequencing the most valuable type-strain genomes for metagenomic binning, comparative biology and taxonomic classification.</title>
        <authorList>
            <person name="Goeker M."/>
        </authorList>
    </citation>
    <scope>NUCLEOTIDE SEQUENCE [LARGE SCALE GENOMIC DNA]</scope>
    <source>
        <strain evidence="2 3">YC6886</strain>
    </source>
</reference>
<sequence>MKKVRTTQRWIQFFDACAIAFVIAAAATIAFIVFAAFRHQFPNRPALVLAAFLLAAIVSWTASNLIAWITPPRPHSESEPPSGDP</sequence>
<feature type="transmembrane region" description="Helical" evidence="1">
    <location>
        <begin position="12"/>
        <end position="37"/>
    </location>
</feature>
<dbReference type="RefSeq" id="WP_184018601.1">
    <property type="nucleotide sequence ID" value="NZ_JACHFD010000009.1"/>
</dbReference>
<dbReference type="AlphaFoldDB" id="A0A840VGQ2"/>
<keyword evidence="1" id="KW-0812">Transmembrane</keyword>
<keyword evidence="3" id="KW-1185">Reference proteome</keyword>
<accession>A0A840VGQ2</accession>
<evidence type="ECO:0000256" key="1">
    <source>
        <dbReference type="SAM" id="Phobius"/>
    </source>
</evidence>
<comment type="caution">
    <text evidence="2">The sequence shown here is derived from an EMBL/GenBank/DDBJ whole genome shotgun (WGS) entry which is preliminary data.</text>
</comment>
<evidence type="ECO:0000313" key="2">
    <source>
        <dbReference type="EMBL" id="MBB5351961.1"/>
    </source>
</evidence>
<keyword evidence="1" id="KW-1133">Transmembrane helix</keyword>
<keyword evidence="1" id="KW-0472">Membrane</keyword>
<dbReference type="Proteomes" id="UP000557717">
    <property type="component" value="Unassembled WGS sequence"/>
</dbReference>
<name>A0A840VGQ2_9BACT</name>
<protein>
    <submittedName>
        <fullName evidence="2">Uncharacterized protein</fullName>
    </submittedName>
</protein>
<proteinExistence type="predicted"/>
<feature type="transmembrane region" description="Helical" evidence="1">
    <location>
        <begin position="49"/>
        <end position="69"/>
    </location>
</feature>
<evidence type="ECO:0000313" key="3">
    <source>
        <dbReference type="Proteomes" id="UP000557717"/>
    </source>
</evidence>